<dbReference type="EMBL" id="CADCTY010001733">
    <property type="protein sequence ID" value="CAA9383547.1"/>
    <property type="molecule type" value="Genomic_DNA"/>
</dbReference>
<evidence type="ECO:0000313" key="2">
    <source>
        <dbReference type="EMBL" id="CAA9383547.1"/>
    </source>
</evidence>
<reference evidence="2" key="1">
    <citation type="submission" date="2020-02" db="EMBL/GenBank/DDBJ databases">
        <authorList>
            <person name="Meier V. D."/>
        </authorList>
    </citation>
    <scope>NUCLEOTIDE SEQUENCE</scope>
    <source>
        <strain evidence="2">AVDCRST_MAG94</strain>
    </source>
</reference>
<organism evidence="2">
    <name type="scientific">uncultured Leptolyngbya sp</name>
    <dbReference type="NCBI Taxonomy" id="332963"/>
    <lineage>
        <taxon>Bacteria</taxon>
        <taxon>Bacillati</taxon>
        <taxon>Cyanobacteriota</taxon>
        <taxon>Cyanophyceae</taxon>
        <taxon>Leptolyngbyales</taxon>
        <taxon>Leptolyngbyaceae</taxon>
        <taxon>Leptolyngbya group</taxon>
        <taxon>Leptolyngbya</taxon>
        <taxon>environmental samples</taxon>
    </lineage>
</organism>
<feature type="region of interest" description="Disordered" evidence="1">
    <location>
        <begin position="1"/>
        <end position="39"/>
    </location>
</feature>
<evidence type="ECO:0000256" key="1">
    <source>
        <dbReference type="SAM" id="MobiDB-lite"/>
    </source>
</evidence>
<dbReference type="AlphaFoldDB" id="A0A6J4NBX1"/>
<accession>A0A6J4NBX1</accession>
<name>A0A6J4NBX1_9CYAN</name>
<gene>
    <name evidence="2" type="ORF">AVDCRST_MAG94-5015</name>
</gene>
<protein>
    <submittedName>
        <fullName evidence="2">Uncharacterized protein</fullName>
    </submittedName>
</protein>
<proteinExistence type="predicted"/>
<sequence>MVGPKSQHLQQQRETPQGVPPMSKTKEVRESYGHGVQKH</sequence>